<protein>
    <submittedName>
        <fullName evidence="4">Patatin-like phospholipase</fullName>
    </submittedName>
</protein>
<keyword evidence="2" id="KW-1133">Transmembrane helix</keyword>
<feature type="transmembrane region" description="Helical" evidence="2">
    <location>
        <begin position="261"/>
        <end position="281"/>
    </location>
</feature>
<keyword evidence="2" id="KW-0812">Transmembrane</keyword>
<dbReference type="Gene3D" id="3.40.1090.10">
    <property type="entry name" value="Cytosolic phospholipase A2 catalytic domain"/>
    <property type="match status" value="1"/>
</dbReference>
<accession>A0A1H7KJU8</accession>
<dbReference type="Pfam" id="PF01734">
    <property type="entry name" value="Patatin"/>
    <property type="match status" value="1"/>
</dbReference>
<sequence>MVWGRNGPAKYQTDVSLDHEDIKLLQVKLKLLLVKTYYSFPIQLLLLHFRKYQVLLIFWAIFFSTINGGFAKVFGGDALYLAPEYLGNVNFYSTTLLGLATGFFIMSWNITTFILHTSRFKFLATTSQPFFRYCLNNSIIPLTFLICLLVRGWQYQRYQQLSTVPEILLLAEGFICGVLFVIFFSFFYFFNADKNISRRLERRFGNPRNFLRTVLKPGQEHDENALPVHNYFSSPFRIRRARNVDHYNKHYLDSILKQHHFAAMITVGCALVFLVILAFLMDYNVCRIPAGASVMVFFAFLIGIAGAYAYLLQTWAIPVLLVMMFVLNWMTVNNLLDNRNKAYGLNYRQPKERPAYNVNSLQQFFSEERARRDKEGTLKILEQWKAKFPPGKKPRLVVMNFSGGGIRAAAWSMNVLQRLDTLTHGSLMDHTMLLTGASGGMMGASYYRELYHLKRLGKPMNIQDTAYTERISRDLLNSVFSALAVNDFITPFRSFKIGANRYAKDRGYAFEMQLNDNTDHVLEKTIRDYQLPEQQAIIPMLIWNATINADGRRLLISPQPISYLCAPEYKYPTRAVRDVDGVDFTQYFAAQHAMDLRVTSAIRMCATFPYVLPNVFLPSDPIVDVMDAGIRDNFGQETNLRFLYTFREWINENTSGVVYIQVRDTRKNDIRPIEKTKTLSNLIFDPLFTMQQHWSAMQDFEQDNQVNYMEGYFPEKFHRVIFQYVPQKEDKAAALSWHLTSREKIDIAGALDNTANQASFDYVLKLMK</sequence>
<gene>
    <name evidence="4" type="ORF">SAMN04488505_1011037</name>
</gene>
<organism evidence="4 5">
    <name type="scientific">Chitinophaga rupis</name>
    <dbReference type="NCBI Taxonomy" id="573321"/>
    <lineage>
        <taxon>Bacteria</taxon>
        <taxon>Pseudomonadati</taxon>
        <taxon>Bacteroidota</taxon>
        <taxon>Chitinophagia</taxon>
        <taxon>Chitinophagales</taxon>
        <taxon>Chitinophagaceae</taxon>
        <taxon>Chitinophaga</taxon>
    </lineage>
</organism>
<dbReference type="SUPFAM" id="SSF52151">
    <property type="entry name" value="FabD/lysophospholipase-like"/>
    <property type="match status" value="1"/>
</dbReference>
<dbReference type="GO" id="GO:0006629">
    <property type="term" value="P:lipid metabolic process"/>
    <property type="evidence" value="ECO:0007669"/>
    <property type="project" value="UniProtKB-KW"/>
</dbReference>
<feature type="transmembrane region" description="Helical" evidence="2">
    <location>
        <begin position="315"/>
        <end position="332"/>
    </location>
</feature>
<reference evidence="4 5" key="1">
    <citation type="submission" date="2016-10" db="EMBL/GenBank/DDBJ databases">
        <authorList>
            <person name="de Groot N.N."/>
        </authorList>
    </citation>
    <scope>NUCLEOTIDE SEQUENCE [LARGE SCALE GENOMIC DNA]</scope>
    <source>
        <strain evidence="4 5">DSM 21039</strain>
    </source>
</reference>
<keyword evidence="5" id="KW-1185">Reference proteome</keyword>
<dbReference type="InterPro" id="IPR016035">
    <property type="entry name" value="Acyl_Trfase/lysoPLipase"/>
</dbReference>
<keyword evidence="2" id="KW-0472">Membrane</keyword>
<evidence type="ECO:0000256" key="1">
    <source>
        <dbReference type="ARBA" id="ARBA00023098"/>
    </source>
</evidence>
<evidence type="ECO:0000256" key="2">
    <source>
        <dbReference type="SAM" id="Phobius"/>
    </source>
</evidence>
<feature type="transmembrane region" description="Helical" evidence="2">
    <location>
        <begin position="287"/>
        <end position="308"/>
    </location>
</feature>
<dbReference type="STRING" id="573321.SAMN04488505_1011037"/>
<evidence type="ECO:0000313" key="4">
    <source>
        <dbReference type="EMBL" id="SEK86776.1"/>
    </source>
</evidence>
<feature type="transmembrane region" description="Helical" evidence="2">
    <location>
        <begin position="167"/>
        <end position="190"/>
    </location>
</feature>
<dbReference type="Proteomes" id="UP000198984">
    <property type="component" value="Unassembled WGS sequence"/>
</dbReference>
<dbReference type="AlphaFoldDB" id="A0A1H7KJU8"/>
<dbReference type="EMBL" id="FOBB01000001">
    <property type="protein sequence ID" value="SEK86776.1"/>
    <property type="molecule type" value="Genomic_DNA"/>
</dbReference>
<dbReference type="InterPro" id="IPR002641">
    <property type="entry name" value="PNPLA_dom"/>
</dbReference>
<keyword evidence="1" id="KW-0443">Lipid metabolism</keyword>
<name>A0A1H7KJU8_9BACT</name>
<feature type="transmembrane region" description="Helical" evidence="2">
    <location>
        <begin position="52"/>
        <end position="71"/>
    </location>
</feature>
<feature type="transmembrane region" description="Helical" evidence="2">
    <location>
        <begin position="91"/>
        <end position="115"/>
    </location>
</feature>
<evidence type="ECO:0000313" key="5">
    <source>
        <dbReference type="Proteomes" id="UP000198984"/>
    </source>
</evidence>
<proteinExistence type="predicted"/>
<feature type="transmembrane region" description="Helical" evidence="2">
    <location>
        <begin position="135"/>
        <end position="155"/>
    </location>
</feature>
<evidence type="ECO:0000259" key="3">
    <source>
        <dbReference type="Pfam" id="PF01734"/>
    </source>
</evidence>
<feature type="domain" description="PNPLA" evidence="3">
    <location>
        <begin position="401"/>
        <end position="634"/>
    </location>
</feature>